<accession>A0A2N0QDU1</accession>
<dbReference type="VEuPathDB" id="FungiDB:RhiirA1_438732"/>
<feature type="region of interest" description="Disordered" evidence="1">
    <location>
        <begin position="130"/>
        <end position="191"/>
    </location>
</feature>
<dbReference type="VEuPathDB" id="FungiDB:RhiirA1_495737"/>
<evidence type="ECO:0000313" key="2">
    <source>
        <dbReference type="EMBL" id="PKC17246.1"/>
    </source>
</evidence>
<dbReference type="Proteomes" id="UP000232722">
    <property type="component" value="Unassembled WGS sequence"/>
</dbReference>
<sequence>MAQSVSEVTNYQTNYDPIYEEIKLNKKLNEELKFSETLCNQLKNKYENLEKYCKDLQDNFNNVNNILREKQELKKKIVGLDDHNSKLVKLLVETLEEKNNIIQEKDNAIQEKDKIQITDDLIQERDKEIQERDKEIQERDKEIQEKDKEIQEKDKEIQEKDKEIQEKNKEIQEKDKEIQEKDKGIQEKDKEIQEKNKEIQKLFEEKDKKFQEKDKEIRDLEHDNYNFKKEASEYQYALEGATNLQLSDSDTNNTLALKNDILKLQDLLEDYITTCKGNVEININEIQKLLKRYKSNSVITKDQKPLIKALLQRHVIEEIFEYGEKYFDFNNLQNYNEYGSGTETYLYNRTCDLLQLAEVIAEKRDGVDDITRVLPIRLRQEVFAALGNRGFNKIIAKTGTTFPHEFISGYQDILNKEISKYRKLKDPQKKQEIEDMAGEIIRKFVTLFWFRLGVQEPIAEYIWFDYNDNINSSYMEGTWEIDEIENIVVDICYFPLIAQNFDDKSKRQIYTPARISHKIKTTTIARD</sequence>
<gene>
    <name evidence="2" type="ORF">RhiirA5_460952</name>
</gene>
<reference evidence="2 3" key="1">
    <citation type="submission" date="2016-04" db="EMBL/GenBank/DDBJ databases">
        <title>Genome analyses suggest a sexual origin of heterokaryosis in a supposedly ancient asexual fungus.</title>
        <authorList>
            <person name="Ropars J."/>
            <person name="Sedzielewska K."/>
            <person name="Noel J."/>
            <person name="Charron P."/>
            <person name="Farinelli L."/>
            <person name="Marton T."/>
            <person name="Kruger M."/>
            <person name="Pelin A."/>
            <person name="Brachmann A."/>
            <person name="Corradi N."/>
        </authorList>
    </citation>
    <scope>NUCLEOTIDE SEQUENCE [LARGE SCALE GENOMIC DNA]</scope>
    <source>
        <strain evidence="2 3">A5</strain>
    </source>
</reference>
<reference evidence="2 3" key="2">
    <citation type="submission" date="2017-09" db="EMBL/GenBank/DDBJ databases">
        <title>Extensive intraspecific genome diversity in a model arbuscular mycorrhizal fungus.</title>
        <authorList>
            <person name="Chen E.C."/>
            <person name="Morin E."/>
            <person name="Beaudet D."/>
            <person name="Noel J."/>
            <person name="Ndikumana S."/>
            <person name="Charron P."/>
            <person name="St-Onge C."/>
            <person name="Giorgi J."/>
            <person name="Grigoriev I.V."/>
            <person name="Roux C."/>
            <person name="Martin F.M."/>
            <person name="Corradi N."/>
        </authorList>
    </citation>
    <scope>NUCLEOTIDE SEQUENCE [LARGE SCALE GENOMIC DNA]</scope>
    <source>
        <strain evidence="2 3">A5</strain>
    </source>
</reference>
<organism evidence="2 3">
    <name type="scientific">Rhizophagus irregularis</name>
    <dbReference type="NCBI Taxonomy" id="588596"/>
    <lineage>
        <taxon>Eukaryota</taxon>
        <taxon>Fungi</taxon>
        <taxon>Fungi incertae sedis</taxon>
        <taxon>Mucoromycota</taxon>
        <taxon>Glomeromycotina</taxon>
        <taxon>Glomeromycetes</taxon>
        <taxon>Glomerales</taxon>
        <taxon>Glomeraceae</taxon>
        <taxon>Rhizophagus</taxon>
    </lineage>
</organism>
<dbReference type="VEuPathDB" id="FungiDB:FUN_007999"/>
<evidence type="ECO:0000313" key="3">
    <source>
        <dbReference type="Proteomes" id="UP000232722"/>
    </source>
</evidence>
<dbReference type="VEuPathDB" id="FungiDB:FUN_007984"/>
<evidence type="ECO:0008006" key="4">
    <source>
        <dbReference type="Google" id="ProtNLM"/>
    </source>
</evidence>
<name>A0A2N0QDU1_9GLOM</name>
<comment type="caution">
    <text evidence="2">The sequence shown here is derived from an EMBL/GenBank/DDBJ whole genome shotgun (WGS) entry which is preliminary data.</text>
</comment>
<protein>
    <recommendedName>
        <fullName evidence="4">Microtubule-associated protein 1a</fullName>
    </recommendedName>
</protein>
<dbReference type="EMBL" id="LLXJ01000021">
    <property type="protein sequence ID" value="PKC17246.1"/>
    <property type="molecule type" value="Genomic_DNA"/>
</dbReference>
<dbReference type="AlphaFoldDB" id="A0A2N0QDU1"/>
<dbReference type="VEuPathDB" id="FungiDB:RhiirFUN_008369"/>
<evidence type="ECO:0000256" key="1">
    <source>
        <dbReference type="SAM" id="MobiDB-lite"/>
    </source>
</evidence>
<proteinExistence type="predicted"/>